<feature type="compositionally biased region" description="Polar residues" evidence="2">
    <location>
        <begin position="205"/>
        <end position="218"/>
    </location>
</feature>
<feature type="compositionally biased region" description="Polar residues" evidence="2">
    <location>
        <begin position="868"/>
        <end position="877"/>
    </location>
</feature>
<feature type="compositionally biased region" description="Low complexity" evidence="2">
    <location>
        <begin position="548"/>
        <end position="562"/>
    </location>
</feature>
<reference evidence="3" key="1">
    <citation type="journal article" date="2018" name="Genome Biol. Evol.">
        <title>Genomics and development of Lentinus tigrinus, a white-rot wood-decaying mushroom with dimorphic fruiting bodies.</title>
        <authorList>
            <person name="Wu B."/>
            <person name="Xu Z."/>
            <person name="Knudson A."/>
            <person name="Carlson A."/>
            <person name="Chen N."/>
            <person name="Kovaka S."/>
            <person name="LaButti K."/>
            <person name="Lipzen A."/>
            <person name="Pennachio C."/>
            <person name="Riley R."/>
            <person name="Schakwitz W."/>
            <person name="Umezawa K."/>
            <person name="Ohm R.A."/>
            <person name="Grigoriev I.V."/>
            <person name="Nagy L.G."/>
            <person name="Gibbons J."/>
            <person name="Hibbett D."/>
        </authorList>
    </citation>
    <scope>NUCLEOTIDE SEQUENCE [LARGE SCALE GENOMIC DNA]</scope>
    <source>
        <strain evidence="3">ALCF2SS1-6</strain>
    </source>
</reference>
<dbReference type="AlphaFoldDB" id="A0A5C2SH24"/>
<feature type="compositionally biased region" description="Basic and acidic residues" evidence="2">
    <location>
        <begin position="147"/>
        <end position="170"/>
    </location>
</feature>
<protein>
    <submittedName>
        <fullName evidence="3">Uncharacterized protein</fullName>
    </submittedName>
</protein>
<dbReference type="OrthoDB" id="2504266at2759"/>
<name>A0A5C2SH24_9APHY</name>
<evidence type="ECO:0000313" key="3">
    <source>
        <dbReference type="EMBL" id="RPD63033.1"/>
    </source>
</evidence>
<feature type="region of interest" description="Disordered" evidence="2">
    <location>
        <begin position="93"/>
        <end position="170"/>
    </location>
</feature>
<sequence length="1247" mass="136266">MASQDADVTSSVTNSTSPSNANSVNDVVEAVAKVSLQDEVAADVNEKTIDSSPRPLKVYTRYGLLHLSKSPLVGPPQSMPAFKDWFGDWNEQVGSKKESESSTATNARDRRFRTRDTDDSESTRTSFRSGLSQPSQMGNFRHQSIRTTDRIGEKDFDRERERDLRDREGQERIRNLSDKYDRDRLAGLSASNLRNKERDAAPHLSGTSTSRLGQSQTAGRRGEGRDTPKRKAGESSDDWRRGAEPNKAGRDDRTDPRRDRDTRERPRSRVRDASRTRREPSTTRRDRDRDRDDKDRTRDRRGDGDRDDRRDRDDFSRRDWDDYDRDRERDDHYPRDARDRYEYGRRPRDREADRDVEEDPRRWRDDGRRDERMAVRREREARERNWDRFEDRDRERPSAGDDRDGRNRRGVGRDRRLGGANDDPKDREDRRDRDKEREAEPAWMETYIPTTPGGGILGGKSADGELDGIQAWKKGMKEKERKEKGEVSTETGKGSDSNATNDQPTSPAPAADGQMDEIQLFKLMMKREAERKDGDKAQNGLLNALAESGPPGLSNSPSLQSQKNDTNGADPAIVARRPSEKQNGSNTSPRPDLNTATLGTSQPVIAAVTMVDSVRVSESSSPSLDRVAETSRVVGPRMGQVTPGIAPSSSTLNALPPIDLTPNPPASTFNPPPGSRVLALKSRVPSGGSAAPSGMGQLPPGIAAPHAHALPPGVSGLPGHLPEAVSPEMQFGGPRMTPTDSARGIRSFSPLSNGSQHNIPLEDLRESVHLAQMNEGLRRASGSSATERAILGLSGEAGSPFGELGGLQPGSFPPGGPLDPSGSNVLGGANYAASKGSRFAKFFDSKTREAQAGPRLGQQVPGMPPGVSHQNPRQESISLGGIPTPRGERTMEDIFAMLQSSAQGHRVSPQIPQTGRIPQSGGQFAQANLEFQLLQQQQHQLQQQQQQQQQLAQTRLDSLYESRLDDRFVPDGLVPGLRPAPPRSRSRESGGVLFNEQIDDPLHFNVQRLTQQRNMEQMFNNGPMPSMYNQQAGMLRNGGHPIQQGQFRGASPISGQNSLQPPSQRLPPGLANLGGRPPHDPSQYLGSGVGLPGGGLHGVSPAQQVYNTFTQGGLGFNGNPGARGPPGPQNPLPVNAMGGLGPNNVDLRAVANQAQLLGLAQGNLGGGGMRGSGPGFGPQHGPGGQLGASHLGAMRQQHLQQQQQQQHIPPHMIPHLLPSHLQQQGMPGGNAQTTQDLMALLMGGHRE</sequence>
<accession>A0A5C2SH24</accession>
<feature type="compositionally biased region" description="Polar residues" evidence="2">
    <location>
        <begin position="130"/>
        <end position="146"/>
    </location>
</feature>
<feature type="region of interest" description="Disordered" evidence="2">
    <location>
        <begin position="187"/>
        <end position="600"/>
    </location>
</feature>
<feature type="compositionally biased region" description="Polar residues" evidence="2">
    <location>
        <begin position="488"/>
        <end position="505"/>
    </location>
</feature>
<feature type="compositionally biased region" description="Polar residues" evidence="2">
    <location>
        <begin position="910"/>
        <end position="921"/>
    </location>
</feature>
<feature type="compositionally biased region" description="Basic and acidic residues" evidence="2">
    <location>
        <begin position="475"/>
        <end position="487"/>
    </location>
</feature>
<feature type="coiled-coil region" evidence="1">
    <location>
        <begin position="924"/>
        <end position="954"/>
    </location>
</feature>
<feature type="compositionally biased region" description="Low complexity" evidence="2">
    <location>
        <begin position="8"/>
        <end position="24"/>
    </location>
</feature>
<evidence type="ECO:0000256" key="1">
    <source>
        <dbReference type="SAM" id="Coils"/>
    </source>
</evidence>
<feature type="region of interest" description="Disordered" evidence="2">
    <location>
        <begin position="796"/>
        <end position="824"/>
    </location>
</feature>
<organism evidence="3 4">
    <name type="scientific">Lentinus tigrinus ALCF2SS1-6</name>
    <dbReference type="NCBI Taxonomy" id="1328759"/>
    <lineage>
        <taxon>Eukaryota</taxon>
        <taxon>Fungi</taxon>
        <taxon>Dikarya</taxon>
        <taxon>Basidiomycota</taxon>
        <taxon>Agaricomycotina</taxon>
        <taxon>Agaricomycetes</taxon>
        <taxon>Polyporales</taxon>
        <taxon>Polyporaceae</taxon>
        <taxon>Lentinus</taxon>
    </lineage>
</organism>
<feature type="compositionally biased region" description="Basic and acidic residues" evidence="2">
    <location>
        <begin position="220"/>
        <end position="440"/>
    </location>
</feature>
<feature type="compositionally biased region" description="Basic and acidic residues" evidence="2">
    <location>
        <begin position="525"/>
        <end position="536"/>
    </location>
</feature>
<feature type="region of interest" description="Disordered" evidence="2">
    <location>
        <begin position="969"/>
        <end position="989"/>
    </location>
</feature>
<keyword evidence="1" id="KW-0175">Coiled coil</keyword>
<dbReference type="STRING" id="1328759.A0A5C2SH24"/>
<dbReference type="Proteomes" id="UP000313359">
    <property type="component" value="Unassembled WGS sequence"/>
</dbReference>
<dbReference type="EMBL" id="ML122257">
    <property type="protein sequence ID" value="RPD63033.1"/>
    <property type="molecule type" value="Genomic_DNA"/>
</dbReference>
<evidence type="ECO:0000313" key="4">
    <source>
        <dbReference type="Proteomes" id="UP000313359"/>
    </source>
</evidence>
<feature type="region of interest" description="Disordered" evidence="2">
    <location>
        <begin position="849"/>
        <end position="887"/>
    </location>
</feature>
<feature type="region of interest" description="Disordered" evidence="2">
    <location>
        <begin position="1"/>
        <end position="24"/>
    </location>
</feature>
<feature type="region of interest" description="Disordered" evidence="2">
    <location>
        <begin position="1018"/>
        <end position="1082"/>
    </location>
</feature>
<feature type="compositionally biased region" description="Polar residues" evidence="2">
    <location>
        <begin position="1053"/>
        <end position="1063"/>
    </location>
</feature>
<keyword evidence="4" id="KW-1185">Reference proteome</keyword>
<evidence type="ECO:0000256" key="2">
    <source>
        <dbReference type="SAM" id="MobiDB-lite"/>
    </source>
</evidence>
<feature type="compositionally biased region" description="Polar residues" evidence="2">
    <location>
        <begin position="581"/>
        <end position="600"/>
    </location>
</feature>
<feature type="region of interest" description="Disordered" evidence="2">
    <location>
        <begin position="901"/>
        <end position="921"/>
    </location>
</feature>
<proteinExistence type="predicted"/>
<gene>
    <name evidence="3" type="ORF">L227DRAFT_498019</name>
</gene>